<name>A0ACC0WZN0_9ROSI</name>
<keyword evidence="2" id="KW-1185">Reference proteome</keyword>
<proteinExistence type="predicted"/>
<dbReference type="Proteomes" id="UP001163603">
    <property type="component" value="Chromosome 15"/>
</dbReference>
<organism evidence="1 2">
    <name type="scientific">Pistacia integerrima</name>
    <dbReference type="NCBI Taxonomy" id="434235"/>
    <lineage>
        <taxon>Eukaryota</taxon>
        <taxon>Viridiplantae</taxon>
        <taxon>Streptophyta</taxon>
        <taxon>Embryophyta</taxon>
        <taxon>Tracheophyta</taxon>
        <taxon>Spermatophyta</taxon>
        <taxon>Magnoliopsida</taxon>
        <taxon>eudicotyledons</taxon>
        <taxon>Gunneridae</taxon>
        <taxon>Pentapetalae</taxon>
        <taxon>rosids</taxon>
        <taxon>malvids</taxon>
        <taxon>Sapindales</taxon>
        <taxon>Anacardiaceae</taxon>
        <taxon>Pistacia</taxon>
    </lineage>
</organism>
<sequence>MNLKIRTNKQRSGDEGERELESRDPENQRTNRWRWQWMRIQRGEGHLLWQWDLQRNELWETAIYSGGNGIARETIGSSKLIHCSASPTGGGWQPKDLNLAFVCSSEPQKDRAQIPSKLERCTVLQCSGIQSNALDGTGYLRLRAERNEIRKSTELNMNGESVSQNGVSVPFARLTALTALTTPTAPLAKSSTHTSATNSPINAGTLKEEFTPN</sequence>
<evidence type="ECO:0000313" key="2">
    <source>
        <dbReference type="Proteomes" id="UP001163603"/>
    </source>
</evidence>
<reference evidence="2" key="1">
    <citation type="journal article" date="2023" name="G3 (Bethesda)">
        <title>Genome assembly and association tests identify interacting loci associated with vigor, precocity, and sex in interspecific pistachio rootstocks.</title>
        <authorList>
            <person name="Palmer W."/>
            <person name="Jacygrad E."/>
            <person name="Sagayaradj S."/>
            <person name="Cavanaugh K."/>
            <person name="Han R."/>
            <person name="Bertier L."/>
            <person name="Beede B."/>
            <person name="Kafkas S."/>
            <person name="Golino D."/>
            <person name="Preece J."/>
            <person name="Michelmore R."/>
        </authorList>
    </citation>
    <scope>NUCLEOTIDE SEQUENCE [LARGE SCALE GENOMIC DNA]</scope>
</reference>
<evidence type="ECO:0000313" key="1">
    <source>
        <dbReference type="EMBL" id="KAJ0006867.1"/>
    </source>
</evidence>
<gene>
    <name evidence="1" type="ORF">Pint_29393</name>
</gene>
<accession>A0ACC0WZN0</accession>
<dbReference type="EMBL" id="CM047750">
    <property type="protein sequence ID" value="KAJ0006867.1"/>
    <property type="molecule type" value="Genomic_DNA"/>
</dbReference>
<comment type="caution">
    <text evidence="1">The sequence shown here is derived from an EMBL/GenBank/DDBJ whole genome shotgun (WGS) entry which is preliminary data.</text>
</comment>
<protein>
    <submittedName>
        <fullName evidence="1">Uncharacterized protein</fullName>
    </submittedName>
</protein>